<feature type="compositionally biased region" description="Acidic residues" evidence="1">
    <location>
        <begin position="398"/>
        <end position="411"/>
    </location>
</feature>
<dbReference type="KEGG" id="tva:5465343"/>
<proteinExistence type="predicted"/>
<reference evidence="2" key="2">
    <citation type="journal article" date="2007" name="Science">
        <title>Draft genome sequence of the sexually transmitted pathogen Trichomonas vaginalis.</title>
        <authorList>
            <person name="Carlton J.M."/>
            <person name="Hirt R.P."/>
            <person name="Silva J.C."/>
            <person name="Delcher A.L."/>
            <person name="Schatz M."/>
            <person name="Zhao Q."/>
            <person name="Wortman J.R."/>
            <person name="Bidwell S.L."/>
            <person name="Alsmark U.C.M."/>
            <person name="Besteiro S."/>
            <person name="Sicheritz-Ponten T."/>
            <person name="Noel C.J."/>
            <person name="Dacks J.B."/>
            <person name="Foster P.G."/>
            <person name="Simillion C."/>
            <person name="Van de Peer Y."/>
            <person name="Miranda-Saavedra D."/>
            <person name="Barton G.J."/>
            <person name="Westrop G.D."/>
            <person name="Mueller S."/>
            <person name="Dessi D."/>
            <person name="Fiori P.L."/>
            <person name="Ren Q."/>
            <person name="Paulsen I."/>
            <person name="Zhang H."/>
            <person name="Bastida-Corcuera F.D."/>
            <person name="Simoes-Barbosa A."/>
            <person name="Brown M.T."/>
            <person name="Hayes R.D."/>
            <person name="Mukherjee M."/>
            <person name="Okumura C.Y."/>
            <person name="Schneider R."/>
            <person name="Smith A.J."/>
            <person name="Vanacova S."/>
            <person name="Villalvazo M."/>
            <person name="Haas B.J."/>
            <person name="Pertea M."/>
            <person name="Feldblyum T.V."/>
            <person name="Utterback T.R."/>
            <person name="Shu C.L."/>
            <person name="Osoegawa K."/>
            <person name="de Jong P.J."/>
            <person name="Hrdy I."/>
            <person name="Horvathova L."/>
            <person name="Zubacova Z."/>
            <person name="Dolezal P."/>
            <person name="Malik S.B."/>
            <person name="Logsdon J.M. Jr."/>
            <person name="Henze K."/>
            <person name="Gupta A."/>
            <person name="Wang C.C."/>
            <person name="Dunne R.L."/>
            <person name="Upcroft J.A."/>
            <person name="Upcroft P."/>
            <person name="White O."/>
            <person name="Salzberg S.L."/>
            <person name="Tang P."/>
            <person name="Chiu C.-H."/>
            <person name="Lee Y.-S."/>
            <person name="Embley T.M."/>
            <person name="Coombs G.H."/>
            <person name="Mottram J.C."/>
            <person name="Tachezy J."/>
            <person name="Fraser-Liggett C.M."/>
            <person name="Johnson P.J."/>
        </authorList>
    </citation>
    <scope>NUCLEOTIDE SEQUENCE [LARGE SCALE GENOMIC DNA]</scope>
    <source>
        <strain evidence="2">G3</strain>
    </source>
</reference>
<reference evidence="2" key="1">
    <citation type="submission" date="2006-10" db="EMBL/GenBank/DDBJ databases">
        <authorList>
            <person name="Amadeo P."/>
            <person name="Zhao Q."/>
            <person name="Wortman J."/>
            <person name="Fraser-Liggett C."/>
            <person name="Carlton J."/>
        </authorList>
    </citation>
    <scope>NUCLEOTIDE SEQUENCE</scope>
    <source>
        <strain evidence="2">G3</strain>
    </source>
</reference>
<gene>
    <name evidence="2" type="ORF">TVAG_178570</name>
</gene>
<feature type="region of interest" description="Disordered" evidence="1">
    <location>
        <begin position="388"/>
        <end position="411"/>
    </location>
</feature>
<dbReference type="InParanoid" id="A2DIK9"/>
<dbReference type="RefSeq" id="XP_001580799.1">
    <property type="nucleotide sequence ID" value="XM_001580749.1"/>
</dbReference>
<dbReference type="VEuPathDB" id="TrichDB:TVAG_178570"/>
<keyword evidence="3" id="KW-1185">Reference proteome</keyword>
<evidence type="ECO:0000313" key="2">
    <source>
        <dbReference type="EMBL" id="EAY19813.1"/>
    </source>
</evidence>
<organism evidence="2 3">
    <name type="scientific">Trichomonas vaginalis (strain ATCC PRA-98 / G3)</name>
    <dbReference type="NCBI Taxonomy" id="412133"/>
    <lineage>
        <taxon>Eukaryota</taxon>
        <taxon>Metamonada</taxon>
        <taxon>Parabasalia</taxon>
        <taxon>Trichomonadida</taxon>
        <taxon>Trichomonadidae</taxon>
        <taxon>Trichomonas</taxon>
    </lineage>
</organism>
<evidence type="ECO:0000313" key="3">
    <source>
        <dbReference type="Proteomes" id="UP000001542"/>
    </source>
</evidence>
<dbReference type="Proteomes" id="UP000001542">
    <property type="component" value="Unassembled WGS sequence"/>
</dbReference>
<evidence type="ECO:0000256" key="1">
    <source>
        <dbReference type="SAM" id="MobiDB-lite"/>
    </source>
</evidence>
<dbReference type="AlphaFoldDB" id="A2DIK9"/>
<sequence>MKKVYVTVPETDPPSSYKFKVASTTKGSNFKEYVAREVVSLIDVEFFFIKLEKGKEWELLDETKPFSAISEGKRIRLRLIQRNQSVNIRTSFNDIKTFNFDIKDTIGSNINKMNLENPELFVLSFKRKNEIFPRVCSNSLPLIIHKWNGEQLTLHRRILPNEFSNSTPENIRFLYGCCQLQINDNVVFFSKKNWGIAAGYNYLLEDKKDDEIRKTSFIKYLPSVISFTDNILIAAKDIITKNSTLTPQKSAEKYVEHFGQSAVSCCHSEQIKFLLIDDKWHMQSTRIIHVSLNKIVITKSIDDDVLIYELISDIVSVDIEGEHLMIKYKNGISWKIKSEMTTILYNCIKDVIKLNNELDPQATQVITRSIDDLPGLILDRDISTASMSSGVLPKDTSESSDLEEDSQDSSDDDCIVIQSSIYRSKSNLNDYVPGISSIVPPSPHEDPVAPYSIDHQLYRDLKIVKTLSIPELKFKYAMDGVPDLATLIGSETNDAVVKTHYLKYTFIAICITFILIIIKNS</sequence>
<dbReference type="OrthoDB" id="10661363at2759"/>
<name>A2DIK9_TRIV3</name>
<dbReference type="VEuPathDB" id="TrichDB:TVAGG3_0602610"/>
<accession>A2DIK9</accession>
<protein>
    <submittedName>
        <fullName evidence="2">Uncharacterized protein</fullName>
    </submittedName>
</protein>
<dbReference type="EMBL" id="DS113204">
    <property type="protein sequence ID" value="EAY19813.1"/>
    <property type="molecule type" value="Genomic_DNA"/>
</dbReference>